<accession>A0A848M1Z7</accession>
<keyword evidence="2" id="KW-0732">Signal</keyword>
<dbReference type="Proteomes" id="UP000565468">
    <property type="component" value="Unassembled WGS sequence"/>
</dbReference>
<evidence type="ECO:0000313" key="3">
    <source>
        <dbReference type="EMBL" id="NMO94260.1"/>
    </source>
</evidence>
<evidence type="ECO:0000313" key="4">
    <source>
        <dbReference type="Proteomes" id="UP000565468"/>
    </source>
</evidence>
<dbReference type="AlphaFoldDB" id="A0A848M1Z7"/>
<keyword evidence="1" id="KW-0175">Coiled coil</keyword>
<feature type="signal peptide" evidence="2">
    <location>
        <begin position="1"/>
        <end position="26"/>
    </location>
</feature>
<sequence>MKKMKKKVVAGVVTVGMVASMGTAFAATGAGVQVQNWYTTASGVVKSIVSGNFATYYASENDIHNNKVNSSIGQARQDIRDAGNAEKSRATDAVNAEVDAYIAQIQGAQAKIEASMPREYDAYVSVTNKETNTEVNKTGAANETALNSAIKNHQGVYIGRLNEGVAATQDAAVNELNEQIQATKDALSALLASEGENAQGEIEENLRNKLDALQAKLAKVQTAGVNNAKKAITDRGAELEQAAKAELDSIVQGIAMDPK</sequence>
<comment type="caution">
    <text evidence="3">The sequence shown here is derived from an EMBL/GenBank/DDBJ whole genome shotgun (WGS) entry which is preliminary data.</text>
</comment>
<proteinExistence type="predicted"/>
<organism evidence="3 4">
    <name type="scientific">Paenibacillus lemnae</name>
    <dbReference type="NCBI Taxonomy" id="1330551"/>
    <lineage>
        <taxon>Bacteria</taxon>
        <taxon>Bacillati</taxon>
        <taxon>Bacillota</taxon>
        <taxon>Bacilli</taxon>
        <taxon>Bacillales</taxon>
        <taxon>Paenibacillaceae</taxon>
        <taxon>Paenibacillus</taxon>
    </lineage>
</organism>
<dbReference type="EMBL" id="JABBPN010000001">
    <property type="protein sequence ID" value="NMO94260.1"/>
    <property type="molecule type" value="Genomic_DNA"/>
</dbReference>
<reference evidence="3 4" key="1">
    <citation type="submission" date="2020-04" db="EMBL/GenBank/DDBJ databases">
        <title>Paenibacillus algicola sp. nov., a novel marine bacterium producing alginate lyase.</title>
        <authorList>
            <person name="Huang H."/>
        </authorList>
    </citation>
    <scope>NUCLEOTIDE SEQUENCE [LARGE SCALE GENOMIC DNA]</scope>
    <source>
        <strain evidence="3 4">L7-75</strain>
    </source>
</reference>
<evidence type="ECO:0000256" key="2">
    <source>
        <dbReference type="SAM" id="SignalP"/>
    </source>
</evidence>
<evidence type="ECO:0000256" key="1">
    <source>
        <dbReference type="SAM" id="Coils"/>
    </source>
</evidence>
<feature type="chain" id="PRO_5032521845" evidence="2">
    <location>
        <begin position="27"/>
        <end position="259"/>
    </location>
</feature>
<keyword evidence="4" id="KW-1185">Reference proteome</keyword>
<protein>
    <submittedName>
        <fullName evidence="3">Uncharacterized protein</fullName>
    </submittedName>
</protein>
<feature type="coiled-coil region" evidence="1">
    <location>
        <begin position="166"/>
        <end position="223"/>
    </location>
</feature>
<gene>
    <name evidence="3" type="ORF">HII30_00465</name>
</gene>
<name>A0A848M1Z7_PAELE</name>